<name>A0A1L5NSS3_9HYPH</name>
<geneLocation type="plasmid" evidence="2">
    <name>prgalie4872d</name>
</geneLocation>
<keyword evidence="1" id="KW-0614">Plasmid</keyword>
<gene>
    <name evidence="1" type="ORF">IE4872_PD00422</name>
</gene>
<dbReference type="EMBL" id="CP017105">
    <property type="protein sequence ID" value="APO70955.1"/>
    <property type="molecule type" value="Genomic_DNA"/>
</dbReference>
<sequence>MSFFIDIDCILLQLPSVTKNVSNSDVNVGQFSPLKRLAAETQSHPPPRLAKIGRLLSAATIGAGHI</sequence>
<reference evidence="1 2" key="1">
    <citation type="submission" date="2016-09" db="EMBL/GenBank/DDBJ databases">
        <title>The complete genome sequences of Rhizobium gallicum, symbiovars gallicum and phaseoli, symbionts associated to common bean (Phaseolus vulgaris).</title>
        <authorList>
            <person name="Bustos P."/>
            <person name="Santamaria R.I."/>
            <person name="Perez-Carrascal O.M."/>
            <person name="Juarez S."/>
            <person name="Lozano L."/>
            <person name="Martinez-Flores I."/>
            <person name="Martinez-Romero E."/>
            <person name="Cevallos M."/>
            <person name="Romero D."/>
            <person name="Davila G."/>
            <person name="Gonzalez V."/>
        </authorList>
    </citation>
    <scope>NUCLEOTIDE SEQUENCE [LARGE SCALE GENOMIC DNA]</scope>
    <source>
        <strain evidence="1 2">IE4872</strain>
        <plasmid evidence="2">prgalie4872d</plasmid>
    </source>
</reference>
<organism evidence="1 2">
    <name type="scientific">Rhizobium gallicum</name>
    <dbReference type="NCBI Taxonomy" id="56730"/>
    <lineage>
        <taxon>Bacteria</taxon>
        <taxon>Pseudomonadati</taxon>
        <taxon>Pseudomonadota</taxon>
        <taxon>Alphaproteobacteria</taxon>
        <taxon>Hyphomicrobiales</taxon>
        <taxon>Rhizobiaceae</taxon>
        <taxon>Rhizobium/Agrobacterium group</taxon>
        <taxon>Rhizobium</taxon>
    </lineage>
</organism>
<evidence type="ECO:0000313" key="1">
    <source>
        <dbReference type="EMBL" id="APO70955.1"/>
    </source>
</evidence>
<protein>
    <submittedName>
        <fullName evidence="1">Uncharacterized protein</fullName>
    </submittedName>
</protein>
<evidence type="ECO:0000313" key="2">
    <source>
        <dbReference type="Proteomes" id="UP000184749"/>
    </source>
</evidence>
<dbReference type="RefSeq" id="WP_074071368.1">
    <property type="nucleotide sequence ID" value="NZ_CP017105.1"/>
</dbReference>
<accession>A0A1L5NSS3</accession>
<proteinExistence type="predicted"/>
<dbReference type="Proteomes" id="UP000184749">
    <property type="component" value="Plasmid pRgalIE4872d"/>
</dbReference>
<dbReference type="AlphaFoldDB" id="A0A1L5NSS3"/>